<dbReference type="SMART" id="SM00481">
    <property type="entry name" value="POLIIIAc"/>
    <property type="match status" value="1"/>
</dbReference>
<feature type="domain" description="Polymerase/histidinol phosphatase N-terminal" evidence="1">
    <location>
        <begin position="16"/>
        <end position="81"/>
    </location>
</feature>
<organism evidence="2 3">
    <name type="scientific">Actinoplanes subglobosus</name>
    <dbReference type="NCBI Taxonomy" id="1547892"/>
    <lineage>
        <taxon>Bacteria</taxon>
        <taxon>Bacillati</taxon>
        <taxon>Actinomycetota</taxon>
        <taxon>Actinomycetes</taxon>
        <taxon>Micromonosporales</taxon>
        <taxon>Micromonosporaceae</taxon>
        <taxon>Actinoplanes</taxon>
    </lineage>
</organism>
<reference evidence="3" key="1">
    <citation type="journal article" date="2019" name="Int. J. Syst. Evol. Microbiol.">
        <title>The Global Catalogue of Microorganisms (GCM) 10K type strain sequencing project: providing services to taxonomists for standard genome sequencing and annotation.</title>
        <authorList>
            <consortium name="The Broad Institute Genomics Platform"/>
            <consortium name="The Broad Institute Genome Sequencing Center for Infectious Disease"/>
            <person name="Wu L."/>
            <person name="Ma J."/>
        </authorList>
    </citation>
    <scope>NUCLEOTIDE SEQUENCE [LARGE SCALE GENOMIC DNA]</scope>
    <source>
        <strain evidence="3">TBRC 5832</strain>
    </source>
</reference>
<evidence type="ECO:0000313" key="2">
    <source>
        <dbReference type="EMBL" id="MFC4068363.1"/>
    </source>
</evidence>
<dbReference type="InterPro" id="IPR004013">
    <property type="entry name" value="PHP_dom"/>
</dbReference>
<evidence type="ECO:0000259" key="1">
    <source>
        <dbReference type="SMART" id="SM00481"/>
    </source>
</evidence>
<dbReference type="SUPFAM" id="SSF89550">
    <property type="entry name" value="PHP domain-like"/>
    <property type="match status" value="1"/>
</dbReference>
<dbReference type="CDD" id="cd07432">
    <property type="entry name" value="PHP_HisPPase"/>
    <property type="match status" value="1"/>
</dbReference>
<gene>
    <name evidence="2" type="ORF">ACFO0C_25835</name>
</gene>
<dbReference type="NCBIfam" id="NF038032">
    <property type="entry name" value="CehA_McbA_metalo"/>
    <property type="match status" value="1"/>
</dbReference>
<dbReference type="PANTHER" id="PTHR42924:SF3">
    <property type="entry name" value="POLYMERASE_HISTIDINOL PHOSPHATASE N-TERMINAL DOMAIN-CONTAINING PROTEIN"/>
    <property type="match status" value="1"/>
</dbReference>
<sequence length="325" mass="34698">MVEHEIASEEDGWFRGDCHVHSRRSHAGELTPEQLASAARQVGLDFVAVTEHNTADTHSAWQQLAGDDLLVILGQEVVTRTGHWLALGIEPGRVIDGDYGVRDDRIGRAMAQVHRTGGLCVAAHPHAPYPSGTFAYPFTGFDAVEVWNGLWASDLPWNADNEAALAEWGRGLAAGVHAGHWIPAIGNSDVHLAGQIGTPQTVVRARALDSEAIIAGIRAGRCWIAGSATVQLAFTAEAGDRVAEVGDQLTTGGEPVVLRLRVHGVPSGMVSFHTDRGHAHQQTLPPDGAGSIEWSTSASESMFVRVQVRHSDGRMAALTNPIVLK</sequence>
<dbReference type="Pfam" id="PF02811">
    <property type="entry name" value="PHP"/>
    <property type="match status" value="1"/>
</dbReference>
<dbReference type="Pfam" id="PF13263">
    <property type="entry name" value="PHP_C"/>
    <property type="match status" value="1"/>
</dbReference>
<dbReference type="EMBL" id="JBHSBL010000019">
    <property type="protein sequence ID" value="MFC4068363.1"/>
    <property type="molecule type" value="Genomic_DNA"/>
</dbReference>
<name>A0ABV8IZT7_9ACTN</name>
<dbReference type="InterPro" id="IPR003141">
    <property type="entry name" value="Pol/His_phosphatase_N"/>
</dbReference>
<dbReference type="PANTHER" id="PTHR42924">
    <property type="entry name" value="EXONUCLEASE"/>
    <property type="match status" value="1"/>
</dbReference>
<dbReference type="RefSeq" id="WP_378069263.1">
    <property type="nucleotide sequence ID" value="NZ_JBHSBL010000019.1"/>
</dbReference>
<dbReference type="Proteomes" id="UP001595867">
    <property type="component" value="Unassembled WGS sequence"/>
</dbReference>
<proteinExistence type="predicted"/>
<dbReference type="InterPro" id="IPR052018">
    <property type="entry name" value="PHP_domain"/>
</dbReference>
<keyword evidence="3" id="KW-1185">Reference proteome</keyword>
<dbReference type="Gene3D" id="3.20.20.140">
    <property type="entry name" value="Metal-dependent hydrolases"/>
    <property type="match status" value="1"/>
</dbReference>
<comment type="caution">
    <text evidence="2">The sequence shown here is derived from an EMBL/GenBank/DDBJ whole genome shotgun (WGS) entry which is preliminary data.</text>
</comment>
<dbReference type="InterPro" id="IPR016195">
    <property type="entry name" value="Pol/histidinol_Pase-like"/>
</dbReference>
<accession>A0ABV8IZT7</accession>
<protein>
    <submittedName>
        <fullName evidence="2">CehA/McbA family metallohydrolase</fullName>
    </submittedName>
</protein>
<evidence type="ECO:0000313" key="3">
    <source>
        <dbReference type="Proteomes" id="UP001595867"/>
    </source>
</evidence>